<proteinExistence type="predicted"/>
<feature type="transmembrane region" description="Helical" evidence="1">
    <location>
        <begin position="7"/>
        <end position="24"/>
    </location>
</feature>
<feature type="transmembrane region" description="Helical" evidence="1">
    <location>
        <begin position="44"/>
        <end position="65"/>
    </location>
</feature>
<evidence type="ECO:0000256" key="1">
    <source>
        <dbReference type="SAM" id="Phobius"/>
    </source>
</evidence>
<accession>A0A419SKQ2</accession>
<name>A0A419SKQ2_9BACL</name>
<keyword evidence="1" id="KW-1133">Transmembrane helix</keyword>
<protein>
    <submittedName>
        <fullName evidence="2">Uncharacterized protein</fullName>
    </submittedName>
</protein>
<sequence>MRKIVRWFFLVLATISPFFIFIFTDTSLPNSKSNLIDIRFGAASWMVTGVVGFLGFIVLYLTIIFENRIFNNIRGIEEYYYPYALDYSDIQRNLQNYVAKSKKKDLIFLYYSYLLSVWSLNIMWCTLLKHYSQTPLIDIKLILKGTFSVYELSGILMYGLGVSFWLITLLFGIVLCLVINQVNILGKSKLPDTTDLTNVGYLYKSNADTSEIIFKCSPQLNIYRFEDKFEVYLESKLSFTYVTYLFKFYRHGEDFKFNIYYKIEGENNNKYLILQNKIKEINFEVDNKNEIIEYIIHEDLTCELEVFTNCGETVGRYLCIMTNENKHHYNFKISKKVLYDKMNLEKTKIPQLNKGSTVEGSY</sequence>
<reference evidence="2 3" key="1">
    <citation type="submission" date="2016-08" db="EMBL/GenBank/DDBJ databases">
        <title>Novel Firmicute Genomes.</title>
        <authorList>
            <person name="Poppleton D.I."/>
            <person name="Gribaldo S."/>
        </authorList>
    </citation>
    <scope>NUCLEOTIDE SEQUENCE [LARGE SCALE GENOMIC DNA]</scope>
    <source>
        <strain evidence="2 3">RAOx-1</strain>
    </source>
</reference>
<comment type="caution">
    <text evidence="2">The sequence shown here is derived from an EMBL/GenBank/DDBJ whole genome shotgun (WGS) entry which is preliminary data.</text>
</comment>
<dbReference type="OrthoDB" id="9823669at2"/>
<feature type="transmembrane region" description="Helical" evidence="1">
    <location>
        <begin position="106"/>
        <end position="124"/>
    </location>
</feature>
<evidence type="ECO:0000313" key="3">
    <source>
        <dbReference type="Proteomes" id="UP000284219"/>
    </source>
</evidence>
<dbReference type="RefSeq" id="WP_120189848.1">
    <property type="nucleotide sequence ID" value="NZ_MCHY01000008.1"/>
</dbReference>
<dbReference type="AlphaFoldDB" id="A0A419SKQ2"/>
<keyword evidence="1" id="KW-0812">Transmembrane</keyword>
<dbReference type="Proteomes" id="UP000284219">
    <property type="component" value="Unassembled WGS sequence"/>
</dbReference>
<keyword evidence="3" id="KW-1185">Reference proteome</keyword>
<evidence type="ECO:0000313" key="2">
    <source>
        <dbReference type="EMBL" id="RKD24552.1"/>
    </source>
</evidence>
<feature type="transmembrane region" description="Helical" evidence="1">
    <location>
        <begin position="155"/>
        <end position="179"/>
    </location>
</feature>
<dbReference type="EMBL" id="MCHY01000008">
    <property type="protein sequence ID" value="RKD24552.1"/>
    <property type="molecule type" value="Genomic_DNA"/>
</dbReference>
<gene>
    <name evidence="2" type="ORF">BEP19_09230</name>
</gene>
<keyword evidence="1" id="KW-0472">Membrane</keyword>
<organism evidence="2 3">
    <name type="scientific">Ammoniphilus oxalaticus</name>
    <dbReference type="NCBI Taxonomy" id="66863"/>
    <lineage>
        <taxon>Bacteria</taxon>
        <taxon>Bacillati</taxon>
        <taxon>Bacillota</taxon>
        <taxon>Bacilli</taxon>
        <taxon>Bacillales</taxon>
        <taxon>Paenibacillaceae</taxon>
        <taxon>Aneurinibacillus group</taxon>
        <taxon>Ammoniphilus</taxon>
    </lineage>
</organism>